<dbReference type="InterPro" id="IPR036388">
    <property type="entry name" value="WH-like_DNA-bd_sf"/>
</dbReference>
<dbReference type="Pfam" id="PF01638">
    <property type="entry name" value="HxlR"/>
    <property type="match status" value="1"/>
</dbReference>
<dbReference type="PANTHER" id="PTHR33204:SF29">
    <property type="entry name" value="TRANSCRIPTIONAL REGULATOR"/>
    <property type="match status" value="1"/>
</dbReference>
<gene>
    <name evidence="5" type="ORF">HZ995_11925</name>
</gene>
<dbReference type="EMBL" id="CP060010">
    <property type="protein sequence ID" value="QTN35189.1"/>
    <property type="molecule type" value="Genomic_DNA"/>
</dbReference>
<keyword evidence="1" id="KW-0805">Transcription regulation</keyword>
<protein>
    <submittedName>
        <fullName evidence="5">Helix-turn-helix transcriptional regulator</fullName>
    </submittedName>
</protein>
<keyword evidence="2" id="KW-0238">DNA-binding</keyword>
<name>A0A975ENC8_9RHOB</name>
<evidence type="ECO:0000313" key="5">
    <source>
        <dbReference type="EMBL" id="QTN35189.1"/>
    </source>
</evidence>
<dbReference type="AlphaFoldDB" id="A0A975ENC8"/>
<evidence type="ECO:0000313" key="6">
    <source>
        <dbReference type="Proteomes" id="UP000665026"/>
    </source>
</evidence>
<dbReference type="PANTHER" id="PTHR33204">
    <property type="entry name" value="TRANSCRIPTIONAL REGULATOR, MARR FAMILY"/>
    <property type="match status" value="1"/>
</dbReference>
<dbReference type="PROSITE" id="PS51118">
    <property type="entry name" value="HTH_HXLR"/>
    <property type="match status" value="1"/>
</dbReference>
<feature type="domain" description="HTH hxlR-type" evidence="4">
    <location>
        <begin position="10"/>
        <end position="108"/>
    </location>
</feature>
<dbReference type="SUPFAM" id="SSF46785">
    <property type="entry name" value="Winged helix' DNA-binding domain"/>
    <property type="match status" value="1"/>
</dbReference>
<dbReference type="InterPro" id="IPR036390">
    <property type="entry name" value="WH_DNA-bd_sf"/>
</dbReference>
<evidence type="ECO:0000259" key="4">
    <source>
        <dbReference type="PROSITE" id="PS51118"/>
    </source>
</evidence>
<dbReference type="Gene3D" id="1.10.10.10">
    <property type="entry name" value="Winged helix-like DNA-binding domain superfamily/Winged helix DNA-binding domain"/>
    <property type="match status" value="1"/>
</dbReference>
<proteinExistence type="predicted"/>
<keyword evidence="3" id="KW-0804">Transcription</keyword>
<evidence type="ECO:0000256" key="1">
    <source>
        <dbReference type="ARBA" id="ARBA00023015"/>
    </source>
</evidence>
<dbReference type="KEGG" id="cact:HZ995_11925"/>
<dbReference type="GO" id="GO:0003677">
    <property type="term" value="F:DNA binding"/>
    <property type="evidence" value="ECO:0007669"/>
    <property type="project" value="UniProtKB-KW"/>
</dbReference>
<evidence type="ECO:0000256" key="2">
    <source>
        <dbReference type="ARBA" id="ARBA00023125"/>
    </source>
</evidence>
<reference evidence="5" key="1">
    <citation type="submission" date="2020-07" db="EMBL/GenBank/DDBJ databases">
        <title>Genome sequences of bacteria associated with the marine, planktonic diatom Thalassiosira profunda strain ECT2AJA-044.</title>
        <authorList>
            <person name="Gargas C.B."/>
            <person name="Roberts W.R."/>
            <person name="Alverson A.J."/>
        </authorList>
    </citation>
    <scope>NUCLEOTIDE SEQUENCE</scope>
    <source>
        <strain evidence="5">ECT2AJA-044</strain>
    </source>
</reference>
<dbReference type="RefSeq" id="WP_209355875.1">
    <property type="nucleotide sequence ID" value="NZ_CP060010.1"/>
</dbReference>
<sequence>MAQLEPDENCLVEPLIEAISGKWKLLVIYWLAQETSRFNQLQRNLGNITHRTLTRQLNELQEAGIVARKDFKTIPPHVEYSLTPLGQSLIPLLRAMHDWAAAHADKLVGKK</sequence>
<evidence type="ECO:0000256" key="3">
    <source>
        <dbReference type="ARBA" id="ARBA00023163"/>
    </source>
</evidence>
<organism evidence="5 6">
    <name type="scientific">Cognatishimia activa</name>
    <dbReference type="NCBI Taxonomy" id="1715691"/>
    <lineage>
        <taxon>Bacteria</taxon>
        <taxon>Pseudomonadati</taxon>
        <taxon>Pseudomonadota</taxon>
        <taxon>Alphaproteobacteria</taxon>
        <taxon>Rhodobacterales</taxon>
        <taxon>Paracoccaceae</taxon>
        <taxon>Cognatishimia</taxon>
    </lineage>
</organism>
<dbReference type="InterPro" id="IPR002577">
    <property type="entry name" value="HTH_HxlR"/>
</dbReference>
<accession>A0A975ENC8</accession>
<dbReference type="Proteomes" id="UP000665026">
    <property type="component" value="Chromosome"/>
</dbReference>